<dbReference type="Proteomes" id="UP001595715">
    <property type="component" value="Unassembled WGS sequence"/>
</dbReference>
<dbReference type="RefSeq" id="WP_377717624.1">
    <property type="nucleotide sequence ID" value="NZ_JBHSAM010000014.1"/>
</dbReference>
<evidence type="ECO:0000313" key="2">
    <source>
        <dbReference type="EMBL" id="MFC4098930.1"/>
    </source>
</evidence>
<dbReference type="Pfam" id="PF01636">
    <property type="entry name" value="APH"/>
    <property type="match status" value="1"/>
</dbReference>
<gene>
    <name evidence="2" type="ORF">ACFOZ8_04595</name>
</gene>
<evidence type="ECO:0000259" key="1">
    <source>
        <dbReference type="Pfam" id="PF01636"/>
    </source>
</evidence>
<dbReference type="InterPro" id="IPR051678">
    <property type="entry name" value="AGP_Transferase"/>
</dbReference>
<dbReference type="InterPro" id="IPR011009">
    <property type="entry name" value="Kinase-like_dom_sf"/>
</dbReference>
<keyword evidence="3" id="KW-1185">Reference proteome</keyword>
<comment type="caution">
    <text evidence="2">The sequence shown here is derived from an EMBL/GenBank/DDBJ whole genome shotgun (WGS) entry which is preliminary data.</text>
</comment>
<dbReference type="SUPFAM" id="SSF56112">
    <property type="entry name" value="Protein kinase-like (PK-like)"/>
    <property type="match status" value="1"/>
</dbReference>
<evidence type="ECO:0000313" key="3">
    <source>
        <dbReference type="Proteomes" id="UP001595715"/>
    </source>
</evidence>
<feature type="domain" description="Aminoglycoside phosphotransferase" evidence="1">
    <location>
        <begin position="12"/>
        <end position="202"/>
    </location>
</feature>
<reference evidence="3" key="1">
    <citation type="journal article" date="2019" name="Int. J. Syst. Evol. Microbiol.">
        <title>The Global Catalogue of Microorganisms (GCM) 10K type strain sequencing project: providing services to taxonomists for standard genome sequencing and annotation.</title>
        <authorList>
            <consortium name="The Broad Institute Genomics Platform"/>
            <consortium name="The Broad Institute Genome Sequencing Center for Infectious Disease"/>
            <person name="Wu L."/>
            <person name="Ma J."/>
        </authorList>
    </citation>
    <scope>NUCLEOTIDE SEQUENCE [LARGE SCALE GENOMIC DNA]</scope>
    <source>
        <strain evidence="3">IBRC-M 10987</strain>
    </source>
</reference>
<dbReference type="EMBL" id="JBHSAM010000014">
    <property type="protein sequence ID" value="MFC4098930.1"/>
    <property type="molecule type" value="Genomic_DNA"/>
</dbReference>
<name>A0ABV8K0T2_9BACL</name>
<dbReference type="Gene3D" id="3.90.1200.10">
    <property type="match status" value="1"/>
</dbReference>
<protein>
    <submittedName>
        <fullName evidence="2">Phosphotransferase family protein</fullName>
    </submittedName>
</protein>
<dbReference type="PANTHER" id="PTHR21310">
    <property type="entry name" value="AMINOGLYCOSIDE PHOSPHOTRANSFERASE-RELATED-RELATED"/>
    <property type="match status" value="1"/>
</dbReference>
<sequence>MMLGPRIAEGSSCEVYEWDGPDKIIKLFHADTPPHAVRLEYGNHEAAWASGLPVPRPYEQVKWEDRLGIVFERVAGDTLVSRLFARLNAQEPMDAELRLLADVLHRIHKMSPPGIITDQKANLKGIISRPPGLIPEEITALHAYLDRLPAKRQLCQGDANPNNLLIREADGEAVMIDWMHASLGNPAADVAEVCVMLEYAVLPPETPAAAKRFFEETREAAYRLFIGEYCRLSGMSEAEIREWYVPLAARAIASGAIPEEQAARLASMIRERLQATKSEG</sequence>
<accession>A0ABV8K0T2</accession>
<organism evidence="2 3">
    <name type="scientific">Paenibacillus xanthanilyticus</name>
    <dbReference type="NCBI Taxonomy" id="1783531"/>
    <lineage>
        <taxon>Bacteria</taxon>
        <taxon>Bacillati</taxon>
        <taxon>Bacillota</taxon>
        <taxon>Bacilli</taxon>
        <taxon>Bacillales</taxon>
        <taxon>Paenibacillaceae</taxon>
        <taxon>Paenibacillus</taxon>
    </lineage>
</organism>
<dbReference type="InterPro" id="IPR002575">
    <property type="entry name" value="Aminoglycoside_PTrfase"/>
</dbReference>
<proteinExistence type="predicted"/>